<evidence type="ECO:0000313" key="8">
    <source>
        <dbReference type="EMBL" id="KAK1735670.1"/>
    </source>
</evidence>
<dbReference type="InterPro" id="IPR004307">
    <property type="entry name" value="TspO_MBR"/>
</dbReference>
<keyword evidence="7" id="KW-0732">Signal</keyword>
<proteinExistence type="inferred from homology"/>
<feature type="transmembrane region" description="Helical" evidence="6">
    <location>
        <begin position="271"/>
        <end position="294"/>
    </location>
</feature>
<evidence type="ECO:0000313" key="9">
    <source>
        <dbReference type="Proteomes" id="UP001224775"/>
    </source>
</evidence>
<dbReference type="InterPro" id="IPR038330">
    <property type="entry name" value="TspO/MBR-related_sf"/>
</dbReference>
<dbReference type="EMBL" id="JATAAI010000033">
    <property type="protein sequence ID" value="KAK1735670.1"/>
    <property type="molecule type" value="Genomic_DNA"/>
</dbReference>
<organism evidence="8 9">
    <name type="scientific">Skeletonema marinoi</name>
    <dbReference type="NCBI Taxonomy" id="267567"/>
    <lineage>
        <taxon>Eukaryota</taxon>
        <taxon>Sar</taxon>
        <taxon>Stramenopiles</taxon>
        <taxon>Ochrophyta</taxon>
        <taxon>Bacillariophyta</taxon>
        <taxon>Coscinodiscophyceae</taxon>
        <taxon>Thalassiosirophycidae</taxon>
        <taxon>Thalassiosirales</taxon>
        <taxon>Skeletonemataceae</taxon>
        <taxon>Skeletonema</taxon>
        <taxon>Skeletonema marinoi-dohrnii complex</taxon>
    </lineage>
</organism>
<keyword evidence="9" id="KW-1185">Reference proteome</keyword>
<dbReference type="PROSITE" id="PS51257">
    <property type="entry name" value="PROKAR_LIPOPROTEIN"/>
    <property type="match status" value="1"/>
</dbReference>
<evidence type="ECO:0000256" key="4">
    <source>
        <dbReference type="ARBA" id="ARBA00022989"/>
    </source>
</evidence>
<evidence type="ECO:0000256" key="1">
    <source>
        <dbReference type="ARBA" id="ARBA00004141"/>
    </source>
</evidence>
<comment type="subcellular location">
    <subcellularLocation>
        <location evidence="1">Membrane</location>
        <topology evidence="1">Multi-pass membrane protein</topology>
    </subcellularLocation>
</comment>
<accession>A0AAD8XY91</accession>
<evidence type="ECO:0000256" key="7">
    <source>
        <dbReference type="SAM" id="SignalP"/>
    </source>
</evidence>
<keyword evidence="5 6" id="KW-0472">Membrane</keyword>
<evidence type="ECO:0000256" key="3">
    <source>
        <dbReference type="ARBA" id="ARBA00022692"/>
    </source>
</evidence>
<dbReference type="AlphaFoldDB" id="A0AAD8XY91"/>
<keyword evidence="3 6" id="KW-0812">Transmembrane</keyword>
<dbReference type="Proteomes" id="UP001224775">
    <property type="component" value="Unassembled WGS sequence"/>
</dbReference>
<dbReference type="CDD" id="cd15904">
    <property type="entry name" value="TSPO_MBR"/>
    <property type="match status" value="1"/>
</dbReference>
<feature type="signal peptide" evidence="7">
    <location>
        <begin position="1"/>
        <end position="27"/>
    </location>
</feature>
<dbReference type="Pfam" id="PF03073">
    <property type="entry name" value="TspO_MBR"/>
    <property type="match status" value="1"/>
</dbReference>
<sequence length="297" mass="32175">MNRLLTSSLSALLSLLLLSALISCGDAAATPQSTLKNNKSTTQKRISQVDAAASPFFGVRGKINRRDNGVDDGDASAFCVRGGGCCDTTPILMGKVGVGAAIETTLMYQLLKLSTNINFVSSLTKRIIQTTTLLLIIFASSTFGSIVDMGLSAASKQVLDPNSTPNPDWYSGLKKPKWNPPGWIFPIMWLIVSKPTQFIAVSKLIATQSKNGVDYPNLPLLAYCTHLALGDAWNKVFFGLQCTGRGLAVILTFWSALWTCVYLFYQVDETAGLFLVPTGLWVTVAAALNWSIYFQNK</sequence>
<evidence type="ECO:0000256" key="6">
    <source>
        <dbReference type="SAM" id="Phobius"/>
    </source>
</evidence>
<comment type="similarity">
    <text evidence="2">Belongs to the TspO/BZRP family.</text>
</comment>
<feature type="chain" id="PRO_5042056697" evidence="7">
    <location>
        <begin position="28"/>
        <end position="297"/>
    </location>
</feature>
<gene>
    <name evidence="8" type="ORF">QTG54_013833</name>
</gene>
<feature type="transmembrane region" description="Helical" evidence="6">
    <location>
        <begin position="247"/>
        <end position="265"/>
    </location>
</feature>
<name>A0AAD8XY91_9STRA</name>
<dbReference type="PANTHER" id="PTHR10057:SF0">
    <property type="entry name" value="TRANSLOCATOR PROTEIN"/>
    <property type="match status" value="1"/>
</dbReference>
<feature type="transmembrane region" description="Helical" evidence="6">
    <location>
        <begin position="127"/>
        <end position="147"/>
    </location>
</feature>
<evidence type="ECO:0000256" key="5">
    <source>
        <dbReference type="ARBA" id="ARBA00023136"/>
    </source>
</evidence>
<protein>
    <submittedName>
        <fullName evidence="8">Translocator protein</fullName>
    </submittedName>
</protein>
<dbReference type="FunFam" id="1.20.1260.100:FF:000001">
    <property type="entry name" value="translocator protein 2"/>
    <property type="match status" value="1"/>
</dbReference>
<reference evidence="8" key="1">
    <citation type="submission" date="2023-06" db="EMBL/GenBank/DDBJ databases">
        <title>Survivors Of The Sea: Transcriptome response of Skeletonema marinoi to long-term dormancy.</title>
        <authorList>
            <person name="Pinder M.I.M."/>
            <person name="Kourtchenko O."/>
            <person name="Robertson E.K."/>
            <person name="Larsson T."/>
            <person name="Maumus F."/>
            <person name="Osuna-Cruz C.M."/>
            <person name="Vancaester E."/>
            <person name="Stenow R."/>
            <person name="Vandepoele K."/>
            <person name="Ploug H."/>
            <person name="Bruchert V."/>
            <person name="Godhe A."/>
            <person name="Topel M."/>
        </authorList>
    </citation>
    <scope>NUCLEOTIDE SEQUENCE</scope>
    <source>
        <strain evidence="8">R05AC</strain>
    </source>
</reference>
<comment type="caution">
    <text evidence="8">The sequence shown here is derived from an EMBL/GenBank/DDBJ whole genome shotgun (WGS) entry which is preliminary data.</text>
</comment>
<dbReference type="GO" id="GO:0033013">
    <property type="term" value="P:tetrapyrrole metabolic process"/>
    <property type="evidence" value="ECO:0007669"/>
    <property type="project" value="UniProtKB-ARBA"/>
</dbReference>
<keyword evidence="4 6" id="KW-1133">Transmembrane helix</keyword>
<dbReference type="Gene3D" id="1.20.1260.100">
    <property type="entry name" value="TspO/MBR protein"/>
    <property type="match status" value="1"/>
</dbReference>
<evidence type="ECO:0000256" key="2">
    <source>
        <dbReference type="ARBA" id="ARBA00007524"/>
    </source>
</evidence>
<dbReference type="PANTHER" id="PTHR10057">
    <property type="entry name" value="PERIPHERAL-TYPE BENZODIAZEPINE RECEPTOR"/>
    <property type="match status" value="1"/>
</dbReference>
<dbReference type="GO" id="GO:0016020">
    <property type="term" value="C:membrane"/>
    <property type="evidence" value="ECO:0007669"/>
    <property type="project" value="UniProtKB-SubCell"/>
</dbReference>